<evidence type="ECO:0000256" key="2">
    <source>
        <dbReference type="ARBA" id="ARBA00022448"/>
    </source>
</evidence>
<keyword evidence="7 9" id="KW-1133">Transmembrane helix</keyword>
<evidence type="ECO:0000313" key="12">
    <source>
        <dbReference type="EMBL" id="MCP0887444.1"/>
    </source>
</evidence>
<dbReference type="Gene3D" id="1.20.1560.10">
    <property type="entry name" value="ABC transporter type 1, transmembrane domain"/>
    <property type="match status" value="1"/>
</dbReference>
<dbReference type="RefSeq" id="WP_253361294.1">
    <property type="nucleotide sequence ID" value="NZ_JAIULA010000017.1"/>
</dbReference>
<dbReference type="PANTHER" id="PTHR43394:SF1">
    <property type="entry name" value="ATP-BINDING CASSETTE SUB-FAMILY B MEMBER 10, MITOCHONDRIAL"/>
    <property type="match status" value="1"/>
</dbReference>
<evidence type="ECO:0000256" key="9">
    <source>
        <dbReference type="SAM" id="Phobius"/>
    </source>
</evidence>
<dbReference type="InterPro" id="IPR003593">
    <property type="entry name" value="AAA+_ATPase"/>
</dbReference>
<evidence type="ECO:0000256" key="5">
    <source>
        <dbReference type="ARBA" id="ARBA00022741"/>
    </source>
</evidence>
<evidence type="ECO:0000256" key="4">
    <source>
        <dbReference type="ARBA" id="ARBA00022692"/>
    </source>
</evidence>
<organism evidence="12 13">
    <name type="scientific">Ligilactobacillus ubinensis</name>
    <dbReference type="NCBI Taxonomy" id="2876789"/>
    <lineage>
        <taxon>Bacteria</taxon>
        <taxon>Bacillati</taxon>
        <taxon>Bacillota</taxon>
        <taxon>Bacilli</taxon>
        <taxon>Lactobacillales</taxon>
        <taxon>Lactobacillaceae</taxon>
        <taxon>Ligilactobacillus</taxon>
    </lineage>
</organism>
<protein>
    <submittedName>
        <fullName evidence="12">ABC transporter ATP-binding protein/permease</fullName>
    </submittedName>
</protein>
<feature type="transmembrane region" description="Helical" evidence="9">
    <location>
        <begin position="229"/>
        <end position="257"/>
    </location>
</feature>
<dbReference type="PROSITE" id="PS00211">
    <property type="entry name" value="ABC_TRANSPORTER_1"/>
    <property type="match status" value="1"/>
</dbReference>
<sequence length="574" mass="63531">MRIVVPYLKKYWGDLLGAISAVIIYALTALWQPRLLQKVLQAVMANKQELIRLYGVQLIGLAIIGIIAGIANVYFAARLAQGVTSDLREEVYIKIQSFSFSNIEYFSSGSLVVRLINDMNQITNLILAAVMQIIRVPVLFIGSFILGMLTIPRLWWVEVLLVILILGVAYLIFKRMGHLFEKVQKLMDKITTLVKEELQGIRLIKSFNQEKNEEANFNKVSDKMNDVNLIIGYLFSVAFPIFMGAAYLAISLAIYVVGQNITVHPSDITAISSYVTYLYILTSAIIVGALTSMQVSRGIVSLGRIKEVLDTKPSLIYKKDAPQEELVGSVEFDNVSFRYPGASENDWTLKDISLQVKPGEMVGIVGATGAGKSTMAQLIARLYDPVKGSVKVGGIDLRDINEKSLRAAVSFVLQQAVLFTGTIESNLKQNKREATIEELERAIGIAQAAEFINTYSDRFEHVVEERSANFSGGQKQRLSIARGVVGNPTILILDDSTSALDANSEKLVQEALAKHLKHTTTFIIAEKIVSVLKADKILVLDEGRLVAQGTHKQLLQSSPIYQKIYATQKAKKLD</sequence>
<dbReference type="Pfam" id="PF00005">
    <property type="entry name" value="ABC_tran"/>
    <property type="match status" value="1"/>
</dbReference>
<keyword evidence="3" id="KW-1003">Cell membrane</keyword>
<dbReference type="PROSITE" id="PS50893">
    <property type="entry name" value="ABC_TRANSPORTER_2"/>
    <property type="match status" value="1"/>
</dbReference>
<comment type="caution">
    <text evidence="12">The sequence shown here is derived from an EMBL/GenBank/DDBJ whole genome shotgun (WGS) entry which is preliminary data.</text>
</comment>
<dbReference type="GO" id="GO:0015421">
    <property type="term" value="F:ABC-type oligopeptide transporter activity"/>
    <property type="evidence" value="ECO:0007669"/>
    <property type="project" value="TreeGrafter"/>
</dbReference>
<dbReference type="Gene3D" id="3.40.50.300">
    <property type="entry name" value="P-loop containing nucleotide triphosphate hydrolases"/>
    <property type="match status" value="1"/>
</dbReference>
<dbReference type="SUPFAM" id="SSF52540">
    <property type="entry name" value="P-loop containing nucleoside triphosphate hydrolases"/>
    <property type="match status" value="1"/>
</dbReference>
<dbReference type="CDD" id="cd18548">
    <property type="entry name" value="ABC_6TM_Tm287_like"/>
    <property type="match status" value="1"/>
</dbReference>
<keyword evidence="2" id="KW-0813">Transport</keyword>
<accession>A0A9X2JM15</accession>
<feature type="domain" description="ABC transporter" evidence="10">
    <location>
        <begin position="330"/>
        <end position="567"/>
    </location>
</feature>
<evidence type="ECO:0000256" key="6">
    <source>
        <dbReference type="ARBA" id="ARBA00022840"/>
    </source>
</evidence>
<dbReference type="InterPro" id="IPR039421">
    <property type="entry name" value="Type_1_exporter"/>
</dbReference>
<proteinExistence type="predicted"/>
<dbReference type="InterPro" id="IPR027417">
    <property type="entry name" value="P-loop_NTPase"/>
</dbReference>
<evidence type="ECO:0000256" key="3">
    <source>
        <dbReference type="ARBA" id="ARBA00022475"/>
    </source>
</evidence>
<dbReference type="AlphaFoldDB" id="A0A9X2JM15"/>
<name>A0A9X2JM15_9LACO</name>
<dbReference type="Proteomes" id="UP001139006">
    <property type="component" value="Unassembled WGS sequence"/>
</dbReference>
<feature type="domain" description="ABC transmembrane type-1" evidence="11">
    <location>
        <begin position="16"/>
        <end position="297"/>
    </location>
</feature>
<dbReference type="FunFam" id="3.40.50.300:FF:000221">
    <property type="entry name" value="Multidrug ABC transporter ATP-binding protein"/>
    <property type="match status" value="1"/>
</dbReference>
<evidence type="ECO:0000259" key="11">
    <source>
        <dbReference type="PROSITE" id="PS50929"/>
    </source>
</evidence>
<keyword evidence="6 12" id="KW-0067">ATP-binding</keyword>
<keyword evidence="13" id="KW-1185">Reference proteome</keyword>
<dbReference type="SUPFAM" id="SSF90123">
    <property type="entry name" value="ABC transporter transmembrane region"/>
    <property type="match status" value="1"/>
</dbReference>
<reference evidence="12 13" key="1">
    <citation type="journal article" date="2023" name="Int. J. Syst. Evol. Microbiol.">
        <title>Ligilactobacillus ubinensis sp. nov., a novel species isolated from the wild ferment of a durian fruit (Durio zibethinus).</title>
        <authorList>
            <person name="Heng Y.C."/>
            <person name="Menon N."/>
            <person name="Chen B."/>
            <person name="Loo B.Z.L."/>
            <person name="Wong G.W.J."/>
            <person name="Lim A.C.H."/>
            <person name="Silvaraju S."/>
            <person name="Kittelmann S."/>
        </authorList>
    </citation>
    <scope>NUCLEOTIDE SEQUENCE [LARGE SCALE GENOMIC DNA]</scope>
    <source>
        <strain evidence="12 13">WILCCON 0076</strain>
    </source>
</reference>
<keyword evidence="4 9" id="KW-0812">Transmembrane</keyword>
<dbReference type="InterPro" id="IPR036640">
    <property type="entry name" value="ABC1_TM_sf"/>
</dbReference>
<evidence type="ECO:0000259" key="10">
    <source>
        <dbReference type="PROSITE" id="PS50893"/>
    </source>
</evidence>
<evidence type="ECO:0000256" key="1">
    <source>
        <dbReference type="ARBA" id="ARBA00004651"/>
    </source>
</evidence>
<keyword evidence="5" id="KW-0547">Nucleotide-binding</keyword>
<dbReference type="InterPro" id="IPR003439">
    <property type="entry name" value="ABC_transporter-like_ATP-bd"/>
</dbReference>
<feature type="transmembrane region" description="Helical" evidence="9">
    <location>
        <begin position="277"/>
        <end position="296"/>
    </location>
</feature>
<dbReference type="Pfam" id="PF00664">
    <property type="entry name" value="ABC_membrane"/>
    <property type="match status" value="1"/>
</dbReference>
<dbReference type="InterPro" id="IPR017871">
    <property type="entry name" value="ABC_transporter-like_CS"/>
</dbReference>
<feature type="transmembrane region" description="Helical" evidence="9">
    <location>
        <begin position="51"/>
        <end position="75"/>
    </location>
</feature>
<dbReference type="GO" id="GO:0005524">
    <property type="term" value="F:ATP binding"/>
    <property type="evidence" value="ECO:0007669"/>
    <property type="project" value="UniProtKB-KW"/>
</dbReference>
<dbReference type="EMBL" id="JAIULA010000017">
    <property type="protein sequence ID" value="MCP0887444.1"/>
    <property type="molecule type" value="Genomic_DNA"/>
</dbReference>
<evidence type="ECO:0000256" key="7">
    <source>
        <dbReference type="ARBA" id="ARBA00022989"/>
    </source>
</evidence>
<gene>
    <name evidence="12" type="ORF">LB941_08855</name>
</gene>
<dbReference type="GO" id="GO:0005886">
    <property type="term" value="C:plasma membrane"/>
    <property type="evidence" value="ECO:0007669"/>
    <property type="project" value="UniProtKB-SubCell"/>
</dbReference>
<keyword evidence="8 9" id="KW-0472">Membrane</keyword>
<dbReference type="PANTHER" id="PTHR43394">
    <property type="entry name" value="ATP-DEPENDENT PERMEASE MDL1, MITOCHONDRIAL"/>
    <property type="match status" value="1"/>
</dbReference>
<dbReference type="PROSITE" id="PS50929">
    <property type="entry name" value="ABC_TM1F"/>
    <property type="match status" value="1"/>
</dbReference>
<dbReference type="GO" id="GO:0016887">
    <property type="term" value="F:ATP hydrolysis activity"/>
    <property type="evidence" value="ECO:0007669"/>
    <property type="project" value="InterPro"/>
</dbReference>
<feature type="transmembrane region" description="Helical" evidence="9">
    <location>
        <begin position="12"/>
        <end position="31"/>
    </location>
</feature>
<evidence type="ECO:0000313" key="13">
    <source>
        <dbReference type="Proteomes" id="UP001139006"/>
    </source>
</evidence>
<comment type="subcellular location">
    <subcellularLocation>
        <location evidence="1">Cell membrane</location>
        <topology evidence="1">Multi-pass membrane protein</topology>
    </subcellularLocation>
</comment>
<evidence type="ECO:0000256" key="8">
    <source>
        <dbReference type="ARBA" id="ARBA00023136"/>
    </source>
</evidence>
<feature type="transmembrane region" description="Helical" evidence="9">
    <location>
        <begin position="154"/>
        <end position="173"/>
    </location>
</feature>
<dbReference type="SMART" id="SM00382">
    <property type="entry name" value="AAA"/>
    <property type="match status" value="1"/>
</dbReference>
<feature type="transmembrane region" description="Helical" evidence="9">
    <location>
        <begin position="125"/>
        <end position="148"/>
    </location>
</feature>
<dbReference type="InterPro" id="IPR011527">
    <property type="entry name" value="ABC1_TM_dom"/>
</dbReference>